<protein>
    <submittedName>
        <fullName evidence="1">Uncharacterized protein</fullName>
    </submittedName>
</protein>
<sequence>MLHSGCGSFVVMSVSPCGTAGSFLSPAYAGHRIYSLY</sequence>
<proteinExistence type="predicted"/>
<evidence type="ECO:0000313" key="1">
    <source>
        <dbReference type="EMBL" id="ASJ24289.1"/>
    </source>
</evidence>
<organism evidence="1 2">
    <name type="scientific">Laribacter hongkongensis</name>
    <dbReference type="NCBI Taxonomy" id="168471"/>
    <lineage>
        <taxon>Bacteria</taxon>
        <taxon>Pseudomonadati</taxon>
        <taxon>Pseudomonadota</taxon>
        <taxon>Betaproteobacteria</taxon>
        <taxon>Neisseriales</taxon>
        <taxon>Aquaspirillaceae</taxon>
        <taxon>Laribacter</taxon>
    </lineage>
</organism>
<dbReference type="EMBL" id="CP022115">
    <property type="protein sequence ID" value="ASJ24289.1"/>
    <property type="molecule type" value="Genomic_DNA"/>
</dbReference>
<reference evidence="2" key="1">
    <citation type="submission" date="2017-06" db="EMBL/GenBank/DDBJ databases">
        <title>Whole genome sequence of Laribacter hongkongensis LHGZ1.</title>
        <authorList>
            <person name="Chen D."/>
            <person name="Wu H."/>
            <person name="Chen J."/>
        </authorList>
    </citation>
    <scope>NUCLEOTIDE SEQUENCE [LARGE SCALE GENOMIC DNA]</scope>
    <source>
        <strain evidence="2">LHGZ1</strain>
    </source>
</reference>
<dbReference type="Proteomes" id="UP000197424">
    <property type="component" value="Chromosome"/>
</dbReference>
<accession>A0A248LIG5</accession>
<evidence type="ECO:0000313" key="2">
    <source>
        <dbReference type="Proteomes" id="UP000197424"/>
    </source>
</evidence>
<gene>
    <name evidence="1" type="ORF">LHGZ1_1458</name>
</gene>
<dbReference type="AlphaFoldDB" id="A0A248LIG5"/>
<name>A0A248LIG5_9NEIS</name>